<keyword evidence="1" id="KW-0812">Transmembrane</keyword>
<gene>
    <name evidence="2" type="ORF">METZ01_LOCUS31212</name>
</gene>
<keyword evidence="1" id="KW-1133">Transmembrane helix</keyword>
<keyword evidence="1" id="KW-0472">Membrane</keyword>
<feature type="transmembrane region" description="Helical" evidence="1">
    <location>
        <begin position="136"/>
        <end position="161"/>
    </location>
</feature>
<feature type="transmembrane region" description="Helical" evidence="1">
    <location>
        <begin position="372"/>
        <end position="397"/>
    </location>
</feature>
<dbReference type="InterPro" id="IPR031566">
    <property type="entry name" value="CitMHS_2"/>
</dbReference>
<reference evidence="2" key="1">
    <citation type="submission" date="2018-05" db="EMBL/GenBank/DDBJ databases">
        <authorList>
            <person name="Lanie J.A."/>
            <person name="Ng W.-L."/>
            <person name="Kazmierczak K.M."/>
            <person name="Andrzejewski T.M."/>
            <person name="Davidsen T.M."/>
            <person name="Wayne K.J."/>
            <person name="Tettelin H."/>
            <person name="Glass J.I."/>
            <person name="Rusch D."/>
            <person name="Podicherti R."/>
            <person name="Tsui H.-C.T."/>
            <person name="Winkler M.E."/>
        </authorList>
    </citation>
    <scope>NUCLEOTIDE SEQUENCE</scope>
</reference>
<name>A0A381QHC3_9ZZZZ</name>
<proteinExistence type="predicted"/>
<evidence type="ECO:0000256" key="1">
    <source>
        <dbReference type="SAM" id="Phobius"/>
    </source>
</evidence>
<dbReference type="Pfam" id="PF16980">
    <property type="entry name" value="CitMHS_2"/>
    <property type="match status" value="1"/>
</dbReference>
<feature type="transmembrane region" description="Helical" evidence="1">
    <location>
        <begin position="96"/>
        <end position="116"/>
    </location>
</feature>
<dbReference type="AlphaFoldDB" id="A0A381QHC3"/>
<feature type="transmembrane region" description="Helical" evidence="1">
    <location>
        <begin position="333"/>
        <end position="352"/>
    </location>
</feature>
<dbReference type="EMBL" id="UINC01001349">
    <property type="protein sequence ID" value="SUZ78358.1"/>
    <property type="molecule type" value="Genomic_DNA"/>
</dbReference>
<protein>
    <recommendedName>
        <fullName evidence="3">Citrate transporter-like domain-containing protein</fullName>
    </recommendedName>
</protein>
<accession>A0A381QHC3</accession>
<feature type="transmembrane region" description="Helical" evidence="1">
    <location>
        <begin position="173"/>
        <end position="192"/>
    </location>
</feature>
<feature type="transmembrane region" description="Helical" evidence="1">
    <location>
        <begin position="257"/>
        <end position="275"/>
    </location>
</feature>
<evidence type="ECO:0008006" key="3">
    <source>
        <dbReference type="Google" id="ProtNLM"/>
    </source>
</evidence>
<feature type="transmembrane region" description="Helical" evidence="1">
    <location>
        <begin position="212"/>
        <end position="236"/>
    </location>
</feature>
<feature type="transmembrane region" description="Helical" evidence="1">
    <location>
        <begin position="6"/>
        <end position="27"/>
    </location>
</feature>
<feature type="transmembrane region" description="Helical" evidence="1">
    <location>
        <begin position="39"/>
        <end position="59"/>
    </location>
</feature>
<feature type="transmembrane region" description="Helical" evidence="1">
    <location>
        <begin position="451"/>
        <end position="474"/>
    </location>
</feature>
<organism evidence="2">
    <name type="scientific">marine metagenome</name>
    <dbReference type="NCBI Taxonomy" id="408172"/>
    <lineage>
        <taxon>unclassified sequences</taxon>
        <taxon>metagenomes</taxon>
        <taxon>ecological metagenomes</taxon>
    </lineage>
</organism>
<sequence>MRNKILQLIVMLFPAVIFAGSTGTGHAPHLDGSMENLSIFWIIPFIGILLSIAVFPLVAPSFWHHNFGKVSLFWALSLVGPFLLKEGFETTVYELFHVALLEYIPFIILLIALFTISGGVQLTGTLVGTPIVNSLIILVGTLLASWMGTTGAAMLLIRPLIRANVNRQNKVHVIVFFIFLVANIGGSLTPLGDPPLFLGFLKGVDFFWTTKAMLLPMLFMVVSLLSIFFMLDSFYYKKENIPPGLKPEAGHKLGLKGTLNLFLLLGVISAVLASGFWRPHVSFNIYYVHLELQNIVRDILLLLLAYTSWTMTPMTIREENEFNWFPIVEVGKLFAGIFVTIIPAIAILKAGSQGALATVVESVSNDNGPVNIMYFWLTGILSSFLDNAPTYLVFFNTAGGDPGLLMGELYQTLLAISTGAVFMGANTYIGNAPNFMVKSISESAGIEMPSFFGYLFKWSLPILFPLFIVVSLIFV</sequence>
<evidence type="ECO:0000313" key="2">
    <source>
        <dbReference type="EMBL" id="SUZ78358.1"/>
    </source>
</evidence>
<feature type="transmembrane region" description="Helical" evidence="1">
    <location>
        <begin position="409"/>
        <end position="431"/>
    </location>
</feature>